<protein>
    <submittedName>
        <fullName evidence="2">MMP-14 SEP</fullName>
    </submittedName>
</protein>
<name>A0A1V0IGV8_HUMAN</name>
<evidence type="ECO:0000256" key="1">
    <source>
        <dbReference type="SAM" id="MobiDB-lite"/>
    </source>
</evidence>
<organism evidence="2">
    <name type="scientific">Homo sapiens</name>
    <name type="common">Human</name>
    <dbReference type="NCBI Taxonomy" id="9606"/>
    <lineage>
        <taxon>Eukaryota</taxon>
        <taxon>Metazoa</taxon>
        <taxon>Chordata</taxon>
        <taxon>Craniata</taxon>
        <taxon>Vertebrata</taxon>
        <taxon>Euteleostomi</taxon>
        <taxon>Mammalia</taxon>
        <taxon>Eutheria</taxon>
        <taxon>Euarchontoglires</taxon>
        <taxon>Primates</taxon>
        <taxon>Haplorrhini</taxon>
        <taxon>Catarrhini</taxon>
        <taxon>Hominidae</taxon>
        <taxon>Homo</taxon>
    </lineage>
</organism>
<evidence type="ECO:0000313" key="2">
    <source>
        <dbReference type="EMBL" id="ARC95702.1"/>
    </source>
</evidence>
<accession>A0A1V0IGV8</accession>
<feature type="region of interest" description="Disordered" evidence="1">
    <location>
        <begin position="1"/>
        <end position="36"/>
    </location>
</feature>
<reference evidence="2" key="1">
    <citation type="submission" date="2017-01" db="EMBL/GenBank/DDBJ databases">
        <title>Identification of polypeptide-coding small open reading frame upstream the promoter region of MMP-14, and its crucial roles in tumorigenesis.</title>
        <authorList>
            <person name="Mei H."/>
            <person name="Tong Q."/>
            <person name="Zheng L."/>
        </authorList>
    </citation>
    <scope>NUCLEOTIDE SEQUENCE</scope>
    <source>
        <tissue evidence="2">Tumor</tissue>
    </source>
</reference>
<feature type="compositionally biased region" description="Low complexity" evidence="1">
    <location>
        <begin position="1"/>
        <end position="19"/>
    </location>
</feature>
<proteinExistence type="evidence at transcript level"/>
<dbReference type="EMBL" id="KY542082">
    <property type="protein sequence ID" value="ARC95702.1"/>
    <property type="molecule type" value="mRNA"/>
</dbReference>
<dbReference type="AlphaFoldDB" id="A0A1V0IGV8"/>
<sequence length="36" mass="4088">MSLPLLLKNPNYNPTTNNKPHNHTGSVAPTFVERQR</sequence>